<feature type="transmembrane region" description="Helical" evidence="1">
    <location>
        <begin position="26"/>
        <end position="48"/>
    </location>
</feature>
<keyword evidence="3" id="KW-1185">Reference proteome</keyword>
<keyword evidence="1" id="KW-0472">Membrane</keyword>
<dbReference type="EMBL" id="JADYXP020000014">
    <property type="protein sequence ID" value="KAL0110587.1"/>
    <property type="molecule type" value="Genomic_DNA"/>
</dbReference>
<dbReference type="InterPro" id="IPR036757">
    <property type="entry name" value="TFR-like_dimer_dom_sf"/>
</dbReference>
<dbReference type="Gene3D" id="3.40.630.10">
    <property type="entry name" value="Zn peptidases"/>
    <property type="match status" value="1"/>
</dbReference>
<name>A0AAW2F8S0_9HYME</name>
<dbReference type="GO" id="GO:0004180">
    <property type="term" value="F:carboxypeptidase activity"/>
    <property type="evidence" value="ECO:0007669"/>
    <property type="project" value="TreeGrafter"/>
</dbReference>
<evidence type="ECO:0000256" key="1">
    <source>
        <dbReference type="SAM" id="Phobius"/>
    </source>
</evidence>
<evidence type="ECO:0000313" key="2">
    <source>
        <dbReference type="EMBL" id="KAL0110587.1"/>
    </source>
</evidence>
<accession>A0AAW2F8S0</accession>
<dbReference type="PANTHER" id="PTHR10404">
    <property type="entry name" value="N-ACETYLATED-ALPHA-LINKED ACIDIC DIPEPTIDASE"/>
    <property type="match status" value="1"/>
</dbReference>
<dbReference type="Proteomes" id="UP001430953">
    <property type="component" value="Unassembled WGS sequence"/>
</dbReference>
<dbReference type="SUPFAM" id="SSF53187">
    <property type="entry name" value="Zn-dependent exopeptidases"/>
    <property type="match status" value="1"/>
</dbReference>
<dbReference type="SUPFAM" id="SSF47672">
    <property type="entry name" value="Transferrin receptor-like dimerisation domain"/>
    <property type="match status" value="1"/>
</dbReference>
<reference evidence="2 3" key="1">
    <citation type="submission" date="2023-03" db="EMBL/GenBank/DDBJ databases">
        <title>High recombination rates correlate with genetic variation in Cardiocondyla obscurior ants.</title>
        <authorList>
            <person name="Errbii M."/>
        </authorList>
    </citation>
    <scope>NUCLEOTIDE SEQUENCE [LARGE SCALE GENOMIC DNA]</scope>
    <source>
        <strain evidence="2">Alpha-2009</strain>
        <tissue evidence="2">Whole body</tissue>
    </source>
</reference>
<protein>
    <submittedName>
        <fullName evidence="2">Uncharacterized protein</fullName>
    </submittedName>
</protein>
<sequence>MHRVLSFQMSRNIGESSEYVTKRLCFSFLFSVGFLCLLCGFLLGRFVVERSLEAQAQKLRGELAGNGLQSIEYLQQLMLQELENAPFDYDHTITNQLDEDMRRISGLLSNLSFVHKVSKRASCICATIRGLREPDRYIIFSVDENGISIALELARVLDRLSTAHNWKPRRSLVFCVSFLSSNICPQTVLKFVWRKAVAYTTVHDHFVRGNNHMALSGSDVMRSIAVEAIKTIPGDNNWTHLEHEAYGPRLPLDIPQVICSFNDNNFAYRHDIQNSRLRDVTLAQMISQTIWRLSESTVIQWDPKYFNNTINKILESIDTDRFQDAKVKLIKTLKILLTAVKALNAEIDAAENVQILHARMWNDLILDLDKALLCPDKIDSHSKTDLTMFRESISESTTLAYLNQITKCYENAIQILQERTS</sequence>
<dbReference type="InterPro" id="IPR039373">
    <property type="entry name" value="Peptidase_M28B"/>
</dbReference>
<evidence type="ECO:0000313" key="3">
    <source>
        <dbReference type="Proteomes" id="UP001430953"/>
    </source>
</evidence>
<dbReference type="PANTHER" id="PTHR10404:SF46">
    <property type="entry name" value="VACUOLAR PROTEIN SORTING-ASSOCIATED PROTEIN 70"/>
    <property type="match status" value="1"/>
</dbReference>
<keyword evidence="1" id="KW-0812">Transmembrane</keyword>
<organism evidence="2 3">
    <name type="scientific">Cardiocondyla obscurior</name>
    <dbReference type="NCBI Taxonomy" id="286306"/>
    <lineage>
        <taxon>Eukaryota</taxon>
        <taxon>Metazoa</taxon>
        <taxon>Ecdysozoa</taxon>
        <taxon>Arthropoda</taxon>
        <taxon>Hexapoda</taxon>
        <taxon>Insecta</taxon>
        <taxon>Pterygota</taxon>
        <taxon>Neoptera</taxon>
        <taxon>Endopterygota</taxon>
        <taxon>Hymenoptera</taxon>
        <taxon>Apocrita</taxon>
        <taxon>Aculeata</taxon>
        <taxon>Formicoidea</taxon>
        <taxon>Formicidae</taxon>
        <taxon>Myrmicinae</taxon>
        <taxon>Cardiocondyla</taxon>
    </lineage>
</organism>
<comment type="caution">
    <text evidence="2">The sequence shown here is derived from an EMBL/GenBank/DDBJ whole genome shotgun (WGS) entry which is preliminary data.</text>
</comment>
<gene>
    <name evidence="2" type="ORF">PUN28_013879</name>
</gene>
<keyword evidence="1" id="KW-1133">Transmembrane helix</keyword>
<dbReference type="AlphaFoldDB" id="A0AAW2F8S0"/>
<proteinExistence type="predicted"/>